<feature type="transmembrane region" description="Helical" evidence="7">
    <location>
        <begin position="43"/>
        <end position="66"/>
    </location>
</feature>
<keyword evidence="4 7" id="KW-1133">Transmembrane helix</keyword>
<dbReference type="Proteomes" id="UP000198802">
    <property type="component" value="Unassembled WGS sequence"/>
</dbReference>
<dbReference type="InterPro" id="IPR002033">
    <property type="entry name" value="TatC"/>
</dbReference>
<feature type="compositionally biased region" description="Gly residues" evidence="8">
    <location>
        <begin position="305"/>
        <end position="316"/>
    </location>
</feature>
<dbReference type="PRINTS" id="PR01840">
    <property type="entry name" value="TATCFAMILY"/>
</dbReference>
<dbReference type="EMBL" id="FAOZ01000018">
    <property type="protein sequence ID" value="CUU58280.1"/>
    <property type="molecule type" value="Genomic_DNA"/>
</dbReference>
<evidence type="ECO:0000256" key="6">
    <source>
        <dbReference type="ARBA" id="ARBA00023136"/>
    </source>
</evidence>
<dbReference type="GO" id="GO:0043953">
    <property type="term" value="P:protein transport by the Tat complex"/>
    <property type="evidence" value="ECO:0007669"/>
    <property type="project" value="UniProtKB-UniRule"/>
</dbReference>
<dbReference type="Pfam" id="PF00902">
    <property type="entry name" value="TatC"/>
    <property type="match status" value="1"/>
</dbReference>
<dbReference type="PANTHER" id="PTHR30371:SF0">
    <property type="entry name" value="SEC-INDEPENDENT PROTEIN TRANSLOCASE PROTEIN TATC, CHLOROPLASTIC-RELATED"/>
    <property type="match status" value="1"/>
</dbReference>
<sequence length="341" mass="37218">MPRLPTPRTLASSVNQRRTRTVEDSRMPLTEHLRELRNRLAKALLAFGVASIICFIWEPNIFQWLIDPYCSLPADKRGDFGGADGSCNLYFFGILDAFTIRLKISMLSGAVFSAPIWLYQLWSFITPGLHRNERRWSLTFVLASLVLFAAGGFFAYITLQTGLKLLLGFGGDGLVSVLDGSKYLSYVFAMLLVFGLSFEVPLLITMLNLAGLVTTAKLRSWRRAEIFLVFVFAAVVTPSQDPFTMLALGLPMIFLYEVALIIGWVNDRRKIRRGDTSPYADLADDEVSPLDFDDTRADRATSTGSRGGGAAAGSGSGLNVDTVVAGAAGASPADNLHGDVT</sequence>
<keyword evidence="5 7" id="KW-0811">Translocation</keyword>
<comment type="similarity">
    <text evidence="7">Belongs to the TatC family.</text>
</comment>
<evidence type="ECO:0000313" key="9">
    <source>
        <dbReference type="EMBL" id="CUU58280.1"/>
    </source>
</evidence>
<comment type="function">
    <text evidence="7">Part of the twin-arginine translocation (Tat) system that transports large folded proteins containing a characteristic twin-arginine motif in their signal peptide across membranes. Together with TatB, TatC is part of a receptor directly interacting with Tat signal peptides.</text>
</comment>
<dbReference type="GO" id="GO:0009977">
    <property type="term" value="F:proton motive force dependent protein transmembrane transporter activity"/>
    <property type="evidence" value="ECO:0007669"/>
    <property type="project" value="TreeGrafter"/>
</dbReference>
<gene>
    <name evidence="7" type="primary">tatC</name>
    <name evidence="9" type="ORF">Ga0074812_11852</name>
</gene>
<evidence type="ECO:0000256" key="4">
    <source>
        <dbReference type="ARBA" id="ARBA00022989"/>
    </source>
</evidence>
<evidence type="ECO:0000256" key="2">
    <source>
        <dbReference type="ARBA" id="ARBA00022692"/>
    </source>
</evidence>
<keyword evidence="3 7" id="KW-0653">Protein transport</keyword>
<feature type="transmembrane region" description="Helical" evidence="7">
    <location>
        <begin position="243"/>
        <end position="265"/>
    </location>
</feature>
<feature type="region of interest" description="Disordered" evidence="8">
    <location>
        <begin position="290"/>
        <end position="317"/>
    </location>
</feature>
<feature type="transmembrane region" description="Helical" evidence="7">
    <location>
        <begin position="104"/>
        <end position="125"/>
    </location>
</feature>
<dbReference type="PANTHER" id="PTHR30371">
    <property type="entry name" value="SEC-INDEPENDENT PROTEIN TRANSLOCASE PROTEIN TATC"/>
    <property type="match status" value="1"/>
</dbReference>
<reference evidence="10" key="1">
    <citation type="submission" date="2015-11" db="EMBL/GenBank/DDBJ databases">
        <authorList>
            <person name="Varghese N."/>
        </authorList>
    </citation>
    <scope>NUCLEOTIDE SEQUENCE [LARGE SCALE GENOMIC DNA]</scope>
    <source>
        <strain evidence="10">DSM 45899</strain>
    </source>
</reference>
<dbReference type="GO" id="GO:0033281">
    <property type="term" value="C:TAT protein transport complex"/>
    <property type="evidence" value="ECO:0007669"/>
    <property type="project" value="UniProtKB-UniRule"/>
</dbReference>
<evidence type="ECO:0000256" key="3">
    <source>
        <dbReference type="ARBA" id="ARBA00022927"/>
    </source>
</evidence>
<protein>
    <recommendedName>
        <fullName evidence="7">Sec-independent protein translocase protein TatC</fullName>
    </recommendedName>
</protein>
<accession>A0A0S4QTW2</accession>
<proteinExistence type="inferred from homology"/>
<dbReference type="HAMAP" id="MF_00902">
    <property type="entry name" value="TatC"/>
    <property type="match status" value="1"/>
</dbReference>
<organism evidence="9 10">
    <name type="scientific">Parafrankia irregularis</name>
    <dbReference type="NCBI Taxonomy" id="795642"/>
    <lineage>
        <taxon>Bacteria</taxon>
        <taxon>Bacillati</taxon>
        <taxon>Actinomycetota</taxon>
        <taxon>Actinomycetes</taxon>
        <taxon>Frankiales</taxon>
        <taxon>Frankiaceae</taxon>
        <taxon>Parafrankia</taxon>
    </lineage>
</organism>
<comment type="subcellular location">
    <subcellularLocation>
        <location evidence="7">Cell membrane</location>
        <topology evidence="7">Multi-pass membrane protein</topology>
    </subcellularLocation>
    <subcellularLocation>
        <location evidence="1">Membrane</location>
        <topology evidence="1">Multi-pass membrane protein</topology>
    </subcellularLocation>
</comment>
<evidence type="ECO:0000256" key="1">
    <source>
        <dbReference type="ARBA" id="ARBA00004141"/>
    </source>
</evidence>
<keyword evidence="10" id="KW-1185">Reference proteome</keyword>
<keyword evidence="6 7" id="KW-0472">Membrane</keyword>
<dbReference type="RefSeq" id="WP_091281389.1">
    <property type="nucleotide sequence ID" value="NZ_FAOZ01000018.1"/>
</dbReference>
<evidence type="ECO:0000256" key="8">
    <source>
        <dbReference type="SAM" id="MobiDB-lite"/>
    </source>
</evidence>
<keyword evidence="7" id="KW-1003">Cell membrane</keyword>
<comment type="subunit">
    <text evidence="7">The Tat system comprises two distinct complexes: a TatABC complex, containing multiple copies of TatA, TatB and TatC subunits, and a separate TatA complex, containing only TatA subunits. Substrates initially bind to the TatABC complex, which probably triggers association of the separate TatA complex to form the active translocon.</text>
</comment>
<evidence type="ECO:0000256" key="7">
    <source>
        <dbReference type="HAMAP-Rule" id="MF_00902"/>
    </source>
</evidence>
<evidence type="ECO:0000313" key="10">
    <source>
        <dbReference type="Proteomes" id="UP000198802"/>
    </source>
</evidence>
<feature type="transmembrane region" description="Helical" evidence="7">
    <location>
        <begin position="221"/>
        <end position="237"/>
    </location>
</feature>
<keyword evidence="7" id="KW-0813">Transport</keyword>
<feature type="transmembrane region" description="Helical" evidence="7">
    <location>
        <begin position="183"/>
        <end position="209"/>
    </location>
</feature>
<keyword evidence="2 7" id="KW-0812">Transmembrane</keyword>
<feature type="transmembrane region" description="Helical" evidence="7">
    <location>
        <begin position="137"/>
        <end position="159"/>
    </location>
</feature>
<name>A0A0S4QTW2_9ACTN</name>
<evidence type="ECO:0000256" key="5">
    <source>
        <dbReference type="ARBA" id="ARBA00023010"/>
    </source>
</evidence>
<dbReference type="AlphaFoldDB" id="A0A0S4QTW2"/>
<dbReference type="NCBIfam" id="TIGR00945">
    <property type="entry name" value="tatC"/>
    <property type="match status" value="1"/>
</dbReference>
<dbReference type="GO" id="GO:0065002">
    <property type="term" value="P:intracellular protein transmembrane transport"/>
    <property type="evidence" value="ECO:0007669"/>
    <property type="project" value="TreeGrafter"/>
</dbReference>